<comment type="caution">
    <text evidence="1">The sequence shown here is derived from an EMBL/GenBank/DDBJ whole genome shotgun (WGS) entry which is preliminary data.</text>
</comment>
<evidence type="ECO:0000313" key="2">
    <source>
        <dbReference type="Proteomes" id="UP001595765"/>
    </source>
</evidence>
<protein>
    <recommendedName>
        <fullName evidence="3">Uracil-DNA glycosylase-like domain-containing protein</fullName>
    </recommendedName>
</protein>
<dbReference type="InterPro" id="IPR036895">
    <property type="entry name" value="Uracil-DNA_glycosylase-like_sf"/>
</dbReference>
<accession>A0ABV8HSN8</accession>
<sequence length="218" mass="22625">METEQEDGTARFLRLLRALPAPPDAEALFGPDGAGPLRSRNLTRYLGLMREIGPKVLLVAEAPGYRGMTISGVPSMSVRQLTAKPGLITGRPQGDGFEVPPDPAFGWEASAAAVWGALASWQGPKPLLWGIYPHHPHAPGDPHTNRTPRASEVTAGAPVALALAAAYGITSLVAVGRKAQGALAASGVTAPAVRHPAQGGARIFAAQLAALNAEQEQD</sequence>
<dbReference type="EMBL" id="JBHSBB010000014">
    <property type="protein sequence ID" value="MFC4033988.1"/>
    <property type="molecule type" value="Genomic_DNA"/>
</dbReference>
<dbReference type="SUPFAM" id="SSF52141">
    <property type="entry name" value="Uracil-DNA glycosylase-like"/>
    <property type="match status" value="1"/>
</dbReference>
<dbReference type="RefSeq" id="WP_386431378.1">
    <property type="nucleotide sequence ID" value="NZ_JBHSBB010000014.1"/>
</dbReference>
<evidence type="ECO:0008006" key="3">
    <source>
        <dbReference type="Google" id="ProtNLM"/>
    </source>
</evidence>
<reference evidence="2" key="1">
    <citation type="journal article" date="2019" name="Int. J. Syst. Evol. Microbiol.">
        <title>The Global Catalogue of Microorganisms (GCM) 10K type strain sequencing project: providing services to taxonomists for standard genome sequencing and annotation.</title>
        <authorList>
            <consortium name="The Broad Institute Genomics Platform"/>
            <consortium name="The Broad Institute Genome Sequencing Center for Infectious Disease"/>
            <person name="Wu L."/>
            <person name="Ma J."/>
        </authorList>
    </citation>
    <scope>NUCLEOTIDE SEQUENCE [LARGE SCALE GENOMIC DNA]</scope>
    <source>
        <strain evidence="2">CGMCC 4.7237</strain>
    </source>
</reference>
<name>A0ABV8HSN8_9ACTN</name>
<keyword evidence="2" id="KW-1185">Reference proteome</keyword>
<evidence type="ECO:0000313" key="1">
    <source>
        <dbReference type="EMBL" id="MFC4033988.1"/>
    </source>
</evidence>
<proteinExistence type="predicted"/>
<dbReference type="Proteomes" id="UP001595765">
    <property type="component" value="Unassembled WGS sequence"/>
</dbReference>
<organism evidence="1 2">
    <name type="scientific">Streptomyces polygonati</name>
    <dbReference type="NCBI Taxonomy" id="1617087"/>
    <lineage>
        <taxon>Bacteria</taxon>
        <taxon>Bacillati</taxon>
        <taxon>Actinomycetota</taxon>
        <taxon>Actinomycetes</taxon>
        <taxon>Kitasatosporales</taxon>
        <taxon>Streptomycetaceae</taxon>
        <taxon>Streptomyces</taxon>
    </lineage>
</organism>
<gene>
    <name evidence="1" type="ORF">ACFO3J_21260</name>
</gene>